<evidence type="ECO:0000256" key="3">
    <source>
        <dbReference type="ARBA" id="ARBA00022679"/>
    </source>
</evidence>
<evidence type="ECO:0000259" key="4">
    <source>
        <dbReference type="SMART" id="SM00967"/>
    </source>
</evidence>
<dbReference type="SUPFAM" id="SSF75217">
    <property type="entry name" value="alpha/beta knot"/>
    <property type="match status" value="1"/>
</dbReference>
<dbReference type="GO" id="GO:0003723">
    <property type="term" value="F:RNA binding"/>
    <property type="evidence" value="ECO:0007669"/>
    <property type="project" value="InterPro"/>
</dbReference>
<evidence type="ECO:0000313" key="6">
    <source>
        <dbReference type="Proteomes" id="UP000260793"/>
    </source>
</evidence>
<dbReference type="GO" id="GO:0008173">
    <property type="term" value="F:RNA methyltransferase activity"/>
    <property type="evidence" value="ECO:0007669"/>
    <property type="project" value="InterPro"/>
</dbReference>
<dbReference type="CDD" id="cd18095">
    <property type="entry name" value="SpoU-like_rRNA-MTase"/>
    <property type="match status" value="1"/>
</dbReference>
<organism evidence="5 6">
    <name type="scientific">[Ruminococcus] lactaris</name>
    <dbReference type="NCBI Taxonomy" id="46228"/>
    <lineage>
        <taxon>Bacteria</taxon>
        <taxon>Bacillati</taxon>
        <taxon>Bacillota</taxon>
        <taxon>Clostridia</taxon>
        <taxon>Lachnospirales</taxon>
        <taxon>Lachnospiraceae</taxon>
        <taxon>Mediterraneibacter</taxon>
    </lineage>
</organism>
<keyword evidence="3 5" id="KW-0808">Transferase</keyword>
<sequence length="279" mass="30939">MITSTSNTQIKELAKLQKKSRLRDERGIFLVEGPRMVEEIPKERIERLYISESFERKNPAYIKDLGVSAEVLSDPVFSYVSDTKNPQGILAIVKRLEYTMEDILGKSASKCEEKSGEKEKNPQNHQIRVPHVIVLDNLQDPGNLGTIFRTAEAAGATGILLSSDSVDVYNPKVIRSTMGAVFRMPFFYVKDLPAAVKSLSSQGIRTYAAHLNGKNVYDEEDYTEGCAFLIGNEGNGLRDEVSECADCLIRIPMCGKAESLNAAVAAAVLMFEAGRQRRK</sequence>
<dbReference type="InterPro" id="IPR051259">
    <property type="entry name" value="rRNA_Methyltransferase"/>
</dbReference>
<protein>
    <submittedName>
        <fullName evidence="5">RNA methyltransferase</fullName>
    </submittedName>
</protein>
<dbReference type="SUPFAM" id="SSF55315">
    <property type="entry name" value="L30e-like"/>
    <property type="match status" value="1"/>
</dbReference>
<dbReference type="PANTHER" id="PTHR43191:SF2">
    <property type="entry name" value="RRNA METHYLTRANSFERASE 3, MITOCHONDRIAL"/>
    <property type="match status" value="1"/>
</dbReference>
<dbReference type="RefSeq" id="WP_117687866.1">
    <property type="nucleotide sequence ID" value="NZ_QSQN01000009.1"/>
</dbReference>
<evidence type="ECO:0000256" key="2">
    <source>
        <dbReference type="ARBA" id="ARBA00022603"/>
    </source>
</evidence>
<dbReference type="InterPro" id="IPR029064">
    <property type="entry name" value="Ribosomal_eL30-like_sf"/>
</dbReference>
<dbReference type="Pfam" id="PF22435">
    <property type="entry name" value="MRM3-like_sub_bind"/>
    <property type="match status" value="1"/>
</dbReference>
<keyword evidence="2 5" id="KW-0489">Methyltransferase</keyword>
<dbReference type="InterPro" id="IPR001537">
    <property type="entry name" value="SpoU_MeTrfase"/>
</dbReference>
<dbReference type="PANTHER" id="PTHR43191">
    <property type="entry name" value="RRNA METHYLTRANSFERASE 3"/>
    <property type="match status" value="1"/>
</dbReference>
<evidence type="ECO:0000313" key="5">
    <source>
        <dbReference type="EMBL" id="RGK41329.1"/>
    </source>
</evidence>
<reference evidence="5 6" key="1">
    <citation type="submission" date="2018-08" db="EMBL/GenBank/DDBJ databases">
        <title>A genome reference for cultivated species of the human gut microbiota.</title>
        <authorList>
            <person name="Zou Y."/>
            <person name="Xue W."/>
            <person name="Luo G."/>
        </authorList>
    </citation>
    <scope>NUCLEOTIDE SEQUENCE [LARGE SCALE GENOMIC DNA]</scope>
    <source>
        <strain evidence="5 6">TF11-7</strain>
    </source>
</reference>
<dbReference type="InterPro" id="IPR053888">
    <property type="entry name" value="MRM3-like_sub_bind"/>
</dbReference>
<dbReference type="EMBL" id="QSQN01000009">
    <property type="protein sequence ID" value="RGK41329.1"/>
    <property type="molecule type" value="Genomic_DNA"/>
</dbReference>
<dbReference type="Gene3D" id="3.30.1330.30">
    <property type="match status" value="1"/>
</dbReference>
<dbReference type="InterPro" id="IPR013123">
    <property type="entry name" value="SpoU_subst-bd"/>
</dbReference>
<dbReference type="GO" id="GO:0032259">
    <property type="term" value="P:methylation"/>
    <property type="evidence" value="ECO:0007669"/>
    <property type="project" value="UniProtKB-KW"/>
</dbReference>
<evidence type="ECO:0000256" key="1">
    <source>
        <dbReference type="ARBA" id="ARBA00007228"/>
    </source>
</evidence>
<feature type="domain" description="RNA 2-O ribose methyltransferase substrate binding" evidence="4">
    <location>
        <begin position="30"/>
        <end position="99"/>
    </location>
</feature>
<proteinExistence type="inferred from homology"/>
<name>A0A3E4LV74_9FIRM</name>
<accession>A0A3E4LV74</accession>
<dbReference type="GO" id="GO:0005737">
    <property type="term" value="C:cytoplasm"/>
    <property type="evidence" value="ECO:0007669"/>
    <property type="project" value="UniProtKB-ARBA"/>
</dbReference>
<dbReference type="Pfam" id="PF00588">
    <property type="entry name" value="SpoU_methylase"/>
    <property type="match status" value="1"/>
</dbReference>
<dbReference type="Proteomes" id="UP000260793">
    <property type="component" value="Unassembled WGS sequence"/>
</dbReference>
<dbReference type="AlphaFoldDB" id="A0A3E4LV74"/>
<dbReference type="GO" id="GO:0006396">
    <property type="term" value="P:RNA processing"/>
    <property type="evidence" value="ECO:0007669"/>
    <property type="project" value="InterPro"/>
</dbReference>
<dbReference type="InterPro" id="IPR029026">
    <property type="entry name" value="tRNA_m1G_MTases_N"/>
</dbReference>
<gene>
    <name evidence="5" type="ORF">DXD17_04675</name>
</gene>
<comment type="caution">
    <text evidence="5">The sequence shown here is derived from an EMBL/GenBank/DDBJ whole genome shotgun (WGS) entry which is preliminary data.</text>
</comment>
<dbReference type="InterPro" id="IPR029028">
    <property type="entry name" value="Alpha/beta_knot_MTases"/>
</dbReference>
<dbReference type="Gene3D" id="3.40.1280.10">
    <property type="match status" value="1"/>
</dbReference>
<dbReference type="SMART" id="SM00967">
    <property type="entry name" value="SpoU_sub_bind"/>
    <property type="match status" value="1"/>
</dbReference>
<comment type="similarity">
    <text evidence="1">Belongs to the class IV-like SAM-binding methyltransferase superfamily. RNA methyltransferase TrmH family.</text>
</comment>